<evidence type="ECO:0000256" key="2">
    <source>
        <dbReference type="ARBA" id="ARBA00022741"/>
    </source>
</evidence>
<evidence type="ECO:0000256" key="4">
    <source>
        <dbReference type="RuleBase" id="RU366026"/>
    </source>
</evidence>
<organism evidence="6 7">
    <name type="scientific">Kordiimonas pumila</name>
    <dbReference type="NCBI Taxonomy" id="2161677"/>
    <lineage>
        <taxon>Bacteria</taxon>
        <taxon>Pseudomonadati</taxon>
        <taxon>Pseudomonadota</taxon>
        <taxon>Alphaproteobacteria</taxon>
        <taxon>Kordiimonadales</taxon>
        <taxon>Kordiimonadaceae</taxon>
        <taxon>Kordiimonas</taxon>
    </lineage>
</organism>
<comment type="catalytic activity">
    <reaction evidence="4">
        <text>2 cob(II)yrinate a,c diamide + reduced [electron-transfer flavoprotein] + 2 ATP = 2 adenosylcob(III)yrinate a,c-diamide + 2 triphosphate + oxidized [electron-transfer flavoprotein] + 3 H(+)</text>
        <dbReference type="Rhea" id="RHEA:11528"/>
        <dbReference type="Rhea" id="RHEA-COMP:10685"/>
        <dbReference type="Rhea" id="RHEA-COMP:10686"/>
        <dbReference type="ChEBI" id="CHEBI:15378"/>
        <dbReference type="ChEBI" id="CHEBI:18036"/>
        <dbReference type="ChEBI" id="CHEBI:30616"/>
        <dbReference type="ChEBI" id="CHEBI:57692"/>
        <dbReference type="ChEBI" id="CHEBI:58307"/>
        <dbReference type="ChEBI" id="CHEBI:58503"/>
        <dbReference type="ChEBI" id="CHEBI:58537"/>
        <dbReference type="EC" id="2.5.1.17"/>
    </reaction>
</comment>
<keyword evidence="3 4" id="KW-0067">ATP-binding</keyword>
<gene>
    <name evidence="6" type="ORF">ACFOKA_00990</name>
</gene>
<dbReference type="PANTHER" id="PTHR12213:SF0">
    <property type="entry name" value="CORRINOID ADENOSYLTRANSFERASE MMAB"/>
    <property type="match status" value="1"/>
</dbReference>
<dbReference type="InterPro" id="IPR029499">
    <property type="entry name" value="PduO-typ"/>
</dbReference>
<comment type="pathway">
    <text evidence="4">Cofactor biosynthesis; adenosylcobalamin biosynthesis; adenosylcobalamin from cob(II)yrinate a,c-diamide: step 2/7.</text>
</comment>
<dbReference type="SUPFAM" id="SSF89028">
    <property type="entry name" value="Cobalamin adenosyltransferase-like"/>
    <property type="match status" value="1"/>
</dbReference>
<accession>A0ABV7D1J2</accession>
<sequence length="191" mass="20873">MVKLGRIYTRSGDTGKTGLVGGTRISKASARIEAVGTVDEANATIGVARLHTNGDIDEMLARIQNDMFDLGSDLANPREDFSEDGGQLRITAGQVTRLEKEIDSLNSELAPLTSFTLPGGSPASAHLHIARTVTRRAERCVITLSEQEAINIYVIKYLNRLSDHLFVLTRYLNNKGADDILWIPGASRKHK</sequence>
<dbReference type="EMBL" id="JBHRSL010000001">
    <property type="protein sequence ID" value="MFC3050472.1"/>
    <property type="molecule type" value="Genomic_DNA"/>
</dbReference>
<dbReference type="InterPro" id="IPR036451">
    <property type="entry name" value="CblAdoTrfase-like_sf"/>
</dbReference>
<evidence type="ECO:0000313" key="6">
    <source>
        <dbReference type="EMBL" id="MFC3050472.1"/>
    </source>
</evidence>
<dbReference type="Gene3D" id="1.20.1200.10">
    <property type="entry name" value="Cobalamin adenosyltransferase-like"/>
    <property type="match status" value="1"/>
</dbReference>
<evidence type="ECO:0000256" key="3">
    <source>
        <dbReference type="ARBA" id="ARBA00022840"/>
    </source>
</evidence>
<feature type="domain" description="Cobalamin adenosyltransferase-like" evidence="5">
    <location>
        <begin position="7"/>
        <end position="172"/>
    </location>
</feature>
<protein>
    <recommendedName>
        <fullName evidence="4">Corrinoid adenosyltransferase</fullName>
        <ecNumber evidence="4">2.5.1.17</ecNumber>
    </recommendedName>
    <alternativeName>
        <fullName evidence="4">Cob(II)alamin adenosyltransferase</fullName>
    </alternativeName>
    <alternativeName>
        <fullName evidence="4">Cob(II)yrinic acid a,c-diamide adenosyltransferase</fullName>
    </alternativeName>
    <alternativeName>
        <fullName evidence="4">Cobinamide/cobalamin adenosyltransferase</fullName>
    </alternativeName>
</protein>
<dbReference type="PANTHER" id="PTHR12213">
    <property type="entry name" value="CORRINOID ADENOSYLTRANSFERASE"/>
    <property type="match status" value="1"/>
</dbReference>
<comment type="caution">
    <text evidence="6">The sequence shown here is derived from an EMBL/GenBank/DDBJ whole genome shotgun (WGS) entry which is preliminary data.</text>
</comment>
<keyword evidence="7" id="KW-1185">Reference proteome</keyword>
<dbReference type="Proteomes" id="UP001595444">
    <property type="component" value="Unassembled WGS sequence"/>
</dbReference>
<evidence type="ECO:0000259" key="5">
    <source>
        <dbReference type="Pfam" id="PF01923"/>
    </source>
</evidence>
<evidence type="ECO:0000256" key="1">
    <source>
        <dbReference type="ARBA" id="ARBA00022679"/>
    </source>
</evidence>
<proteinExistence type="inferred from homology"/>
<comment type="catalytic activity">
    <reaction evidence="4">
        <text>2 cob(II)alamin + reduced [electron-transfer flavoprotein] + 2 ATP = 2 adenosylcob(III)alamin + 2 triphosphate + oxidized [electron-transfer flavoprotein] + 3 H(+)</text>
        <dbReference type="Rhea" id="RHEA:28671"/>
        <dbReference type="Rhea" id="RHEA-COMP:10685"/>
        <dbReference type="Rhea" id="RHEA-COMP:10686"/>
        <dbReference type="ChEBI" id="CHEBI:15378"/>
        <dbReference type="ChEBI" id="CHEBI:16304"/>
        <dbReference type="ChEBI" id="CHEBI:18036"/>
        <dbReference type="ChEBI" id="CHEBI:18408"/>
        <dbReference type="ChEBI" id="CHEBI:30616"/>
        <dbReference type="ChEBI" id="CHEBI:57692"/>
        <dbReference type="ChEBI" id="CHEBI:58307"/>
        <dbReference type="EC" id="2.5.1.17"/>
    </reaction>
</comment>
<dbReference type="RefSeq" id="WP_194214854.1">
    <property type="nucleotide sequence ID" value="NZ_CP061205.1"/>
</dbReference>
<keyword evidence="2 4" id="KW-0547">Nucleotide-binding</keyword>
<evidence type="ECO:0000313" key="7">
    <source>
        <dbReference type="Proteomes" id="UP001595444"/>
    </source>
</evidence>
<dbReference type="InterPro" id="IPR016030">
    <property type="entry name" value="CblAdoTrfase-like"/>
</dbReference>
<dbReference type="NCBIfam" id="TIGR00636">
    <property type="entry name" value="PduO_Nterm"/>
    <property type="match status" value="1"/>
</dbReference>
<dbReference type="Pfam" id="PF01923">
    <property type="entry name" value="Cob_adeno_trans"/>
    <property type="match status" value="1"/>
</dbReference>
<keyword evidence="1 4" id="KW-0808">Transferase</keyword>
<name>A0ABV7D1J2_9PROT</name>
<dbReference type="GO" id="GO:0008817">
    <property type="term" value="F:corrinoid adenosyltransferase activity"/>
    <property type="evidence" value="ECO:0007669"/>
    <property type="project" value="UniProtKB-EC"/>
</dbReference>
<dbReference type="EC" id="2.5.1.17" evidence="4"/>
<reference evidence="7" key="1">
    <citation type="journal article" date="2019" name="Int. J. Syst. Evol. Microbiol.">
        <title>The Global Catalogue of Microorganisms (GCM) 10K type strain sequencing project: providing services to taxonomists for standard genome sequencing and annotation.</title>
        <authorList>
            <consortium name="The Broad Institute Genomics Platform"/>
            <consortium name="The Broad Institute Genome Sequencing Center for Infectious Disease"/>
            <person name="Wu L."/>
            <person name="Ma J."/>
        </authorList>
    </citation>
    <scope>NUCLEOTIDE SEQUENCE [LARGE SCALE GENOMIC DNA]</scope>
    <source>
        <strain evidence="7">KCTC 62164</strain>
    </source>
</reference>
<keyword evidence="4" id="KW-0169">Cobalamin biosynthesis</keyword>
<comment type="similarity">
    <text evidence="4">Belongs to the Cob(I)alamin adenosyltransferase family.</text>
</comment>